<dbReference type="GO" id="GO:0016829">
    <property type="term" value="F:lyase activity"/>
    <property type="evidence" value="ECO:0007669"/>
    <property type="project" value="UniProtKB-KW"/>
</dbReference>
<name>A0A2S5GPK3_9BURK</name>
<proteinExistence type="predicted"/>
<evidence type="ECO:0000313" key="1">
    <source>
        <dbReference type="EMBL" id="PPA74864.1"/>
    </source>
</evidence>
<comment type="caution">
    <text evidence="1">The sequence shown here is derived from an EMBL/GenBank/DDBJ whole genome shotgun (WGS) entry which is preliminary data.</text>
</comment>
<dbReference type="InterPro" id="IPR038058">
    <property type="entry name" value="PhnH-like_sp"/>
</dbReference>
<evidence type="ECO:0000313" key="2">
    <source>
        <dbReference type="Proteomes" id="UP000239990"/>
    </source>
</evidence>
<sequence length="209" mass="22229">MPIRTDAARRGLLPGFADPVNDAQTTFRAALRALAHPGRIQRITARTGVPAGLSMAMTALLLTLVDGDTPLWLPPGVDEDVVTFLRFHCGCPFVPSPSLARFAAVPSGHAAPALSACHAGDPAYPDLSTTLLIDVDALADDGVMNAAHDTVSLGGPGIQTRHALSVAGLPDGFWREWRLNHQRFPLGVDVFLTQGERICGLPRTTRVEN</sequence>
<accession>A0A2S5GPK3</accession>
<dbReference type="AlphaFoldDB" id="A0A2S5GPK3"/>
<dbReference type="PIRSF" id="PIRSF020680">
    <property type="entry name" value="PhnH"/>
    <property type="match status" value="1"/>
</dbReference>
<dbReference type="SUPFAM" id="SSF159709">
    <property type="entry name" value="PhnH-like"/>
    <property type="match status" value="1"/>
</dbReference>
<dbReference type="OrthoDB" id="9814509at2"/>
<reference evidence="1 2" key="1">
    <citation type="submission" date="2018-02" db="EMBL/GenBank/DDBJ databases">
        <title>Draft Genome of Achromobacter spanius stain 6.</title>
        <authorList>
            <person name="Gunasekera T.S."/>
            <person name="Radwan O."/>
            <person name="Ruiz O.N."/>
        </authorList>
    </citation>
    <scope>NUCLEOTIDE SEQUENCE [LARGE SCALE GENOMIC DNA]</scope>
    <source>
        <strain evidence="1 2">6</strain>
    </source>
</reference>
<dbReference type="GO" id="GO:0019634">
    <property type="term" value="P:organic phosphonate metabolic process"/>
    <property type="evidence" value="ECO:0007669"/>
    <property type="project" value="InterPro"/>
</dbReference>
<organism evidence="1 2">
    <name type="scientific">Achromobacter spanius</name>
    <dbReference type="NCBI Taxonomy" id="217203"/>
    <lineage>
        <taxon>Bacteria</taxon>
        <taxon>Pseudomonadati</taxon>
        <taxon>Pseudomonadota</taxon>
        <taxon>Betaproteobacteria</taxon>
        <taxon>Burkholderiales</taxon>
        <taxon>Alcaligenaceae</taxon>
        <taxon>Achromobacter</taxon>
    </lineage>
</organism>
<keyword evidence="1" id="KW-0456">Lyase</keyword>
<dbReference type="NCBIfam" id="TIGR03292">
    <property type="entry name" value="PhnH_redo"/>
    <property type="match status" value="1"/>
</dbReference>
<dbReference type="RefSeq" id="WP_104144617.1">
    <property type="nucleotide sequence ID" value="NZ_PREU01000008.1"/>
</dbReference>
<dbReference type="InterPro" id="IPR008772">
    <property type="entry name" value="Phosphonate_metab_PhnH"/>
</dbReference>
<gene>
    <name evidence="1" type="ORF">C4E15_19230</name>
</gene>
<dbReference type="Pfam" id="PF05845">
    <property type="entry name" value="PhnH"/>
    <property type="match status" value="1"/>
</dbReference>
<dbReference type="Proteomes" id="UP000239990">
    <property type="component" value="Unassembled WGS sequence"/>
</dbReference>
<dbReference type="Gene3D" id="3.40.50.11310">
    <property type="entry name" value="Bacterial phosphonate metabolism protein PhnH"/>
    <property type="match status" value="1"/>
</dbReference>
<dbReference type="EMBL" id="PREU01000008">
    <property type="protein sequence ID" value="PPA74864.1"/>
    <property type="molecule type" value="Genomic_DNA"/>
</dbReference>
<protein>
    <submittedName>
        <fullName evidence="1">Phosphonate C-P lyase system protein PhnH</fullName>
    </submittedName>
</protein>